<dbReference type="Proteomes" id="UP001445472">
    <property type="component" value="Unassembled WGS sequence"/>
</dbReference>
<proteinExistence type="inferred from homology"/>
<comment type="similarity">
    <text evidence="1">Belongs to the P-Pant transferase superfamily. Gsp/Sfp/HetI/AcpT family.</text>
</comment>
<dbReference type="RefSeq" id="WP_351977308.1">
    <property type="nucleotide sequence ID" value="NZ_JBEPBX010000019.1"/>
</dbReference>
<dbReference type="PANTHER" id="PTHR12215:SF10">
    <property type="entry name" value="L-AMINOADIPATE-SEMIALDEHYDE DEHYDROGENASE-PHOSPHOPANTETHEINYL TRANSFERASE"/>
    <property type="match status" value="1"/>
</dbReference>
<evidence type="ECO:0000313" key="4">
    <source>
        <dbReference type="EMBL" id="MER6615812.1"/>
    </source>
</evidence>
<evidence type="ECO:0000313" key="5">
    <source>
        <dbReference type="Proteomes" id="UP001445472"/>
    </source>
</evidence>
<reference evidence="4 5" key="1">
    <citation type="submission" date="2024-06" db="EMBL/GenBank/DDBJ databases">
        <title>The Natural Products Discovery Center: Release of the First 8490 Sequenced Strains for Exploring Actinobacteria Biosynthetic Diversity.</title>
        <authorList>
            <person name="Kalkreuter E."/>
            <person name="Kautsar S.A."/>
            <person name="Yang D."/>
            <person name="Bader C.D."/>
            <person name="Teijaro C.N."/>
            <person name="Fluegel L."/>
            <person name="Davis C.M."/>
            <person name="Simpson J.R."/>
            <person name="Lauterbach L."/>
            <person name="Steele A.D."/>
            <person name="Gui C."/>
            <person name="Meng S."/>
            <person name="Li G."/>
            <person name="Viehrig K."/>
            <person name="Ye F."/>
            <person name="Su P."/>
            <person name="Kiefer A.F."/>
            <person name="Nichols A."/>
            <person name="Cepeda A.J."/>
            <person name="Yan W."/>
            <person name="Fan B."/>
            <person name="Jiang Y."/>
            <person name="Adhikari A."/>
            <person name="Zheng C.-J."/>
            <person name="Schuster L."/>
            <person name="Cowan T.M."/>
            <person name="Smanski M.J."/>
            <person name="Chevrette M.G."/>
            <person name="De Carvalho L.P.S."/>
            <person name="Shen B."/>
        </authorList>
    </citation>
    <scope>NUCLEOTIDE SEQUENCE [LARGE SCALE GENOMIC DNA]</scope>
    <source>
        <strain evidence="4 5">NPDC000837</strain>
    </source>
</reference>
<protein>
    <submittedName>
        <fullName evidence="4">4'-phosphopantetheinyl transferase superfamily protein</fullName>
    </submittedName>
</protein>
<gene>
    <name evidence="4" type="ORF">ABT276_21115</name>
</gene>
<dbReference type="Gene3D" id="3.90.470.20">
    <property type="entry name" value="4'-phosphopantetheinyl transferase domain"/>
    <property type="match status" value="1"/>
</dbReference>
<organism evidence="4 5">
    <name type="scientific">Streptomyces xantholiticus</name>
    <dbReference type="NCBI Taxonomy" id="68285"/>
    <lineage>
        <taxon>Bacteria</taxon>
        <taxon>Bacillati</taxon>
        <taxon>Actinomycetota</taxon>
        <taxon>Actinomycetes</taxon>
        <taxon>Kitasatosporales</taxon>
        <taxon>Streptomycetaceae</taxon>
        <taxon>Streptomyces</taxon>
    </lineage>
</organism>
<dbReference type="PANTHER" id="PTHR12215">
    <property type="entry name" value="PHOSPHOPANTETHEINE TRANSFERASE"/>
    <property type="match status" value="1"/>
</dbReference>
<dbReference type="InterPro" id="IPR008278">
    <property type="entry name" value="4-PPantetheinyl_Trfase_dom"/>
</dbReference>
<name>A0ABV1UYE3_9ACTN</name>
<evidence type="ECO:0000256" key="1">
    <source>
        <dbReference type="ARBA" id="ARBA00010990"/>
    </source>
</evidence>
<evidence type="ECO:0000259" key="3">
    <source>
        <dbReference type="Pfam" id="PF01648"/>
    </source>
</evidence>
<keyword evidence="5" id="KW-1185">Reference proteome</keyword>
<dbReference type="SUPFAM" id="SSF56214">
    <property type="entry name" value="4'-phosphopantetheinyl transferase"/>
    <property type="match status" value="2"/>
</dbReference>
<accession>A0ABV1UYE3</accession>
<feature type="domain" description="4'-phosphopantetheinyl transferase" evidence="3">
    <location>
        <begin position="102"/>
        <end position="167"/>
    </location>
</feature>
<dbReference type="InterPro" id="IPR037143">
    <property type="entry name" value="4-PPantetheinyl_Trfase_dom_sf"/>
</dbReference>
<dbReference type="EMBL" id="JBEPBX010000019">
    <property type="protein sequence ID" value="MER6615812.1"/>
    <property type="molecule type" value="Genomic_DNA"/>
</dbReference>
<dbReference type="InterPro" id="IPR050559">
    <property type="entry name" value="P-Pant_transferase_sf"/>
</dbReference>
<evidence type="ECO:0000256" key="2">
    <source>
        <dbReference type="ARBA" id="ARBA00022679"/>
    </source>
</evidence>
<sequence>MDSRGGDPRPLGAEAVLDAAERTRADMYRREEHRRIYVATHMALRMLLGAYLEEDPAAVLLVREDCPGCGKPHGRPAVSGSPLHFSVSHSEGVALLAFAGSPVGVDVERPPALDALSHLLPSLHARERAELAALPPAERAVAFAACWTRKEAYLKGIGIGLAAGPHRHYVGGGSQAAPTPGWTLTDVTAPDGFMAACAVRNRDL</sequence>
<dbReference type="Pfam" id="PF01648">
    <property type="entry name" value="ACPS"/>
    <property type="match status" value="1"/>
</dbReference>
<comment type="caution">
    <text evidence="4">The sequence shown here is derived from an EMBL/GenBank/DDBJ whole genome shotgun (WGS) entry which is preliminary data.</text>
</comment>
<keyword evidence="2 4" id="KW-0808">Transferase</keyword>
<dbReference type="GO" id="GO:0016740">
    <property type="term" value="F:transferase activity"/>
    <property type="evidence" value="ECO:0007669"/>
    <property type="project" value="UniProtKB-KW"/>
</dbReference>